<comment type="caution">
    <text evidence="2">The sequence shown here is derived from an EMBL/GenBank/DDBJ whole genome shotgun (WGS) entry which is preliminary data.</text>
</comment>
<protein>
    <submittedName>
        <fullName evidence="2">Uncharacterized protein</fullName>
    </submittedName>
</protein>
<feature type="region of interest" description="Disordered" evidence="1">
    <location>
        <begin position="71"/>
        <end position="118"/>
    </location>
</feature>
<dbReference type="Proteomes" id="UP001148838">
    <property type="component" value="Unassembled WGS sequence"/>
</dbReference>
<accession>A0ABQ8THH4</accession>
<evidence type="ECO:0000313" key="3">
    <source>
        <dbReference type="Proteomes" id="UP001148838"/>
    </source>
</evidence>
<feature type="compositionally biased region" description="Basic and acidic residues" evidence="1">
    <location>
        <begin position="79"/>
        <end position="90"/>
    </location>
</feature>
<evidence type="ECO:0000256" key="1">
    <source>
        <dbReference type="SAM" id="MobiDB-lite"/>
    </source>
</evidence>
<gene>
    <name evidence="2" type="ORF">ANN_12773</name>
</gene>
<keyword evidence="3" id="KW-1185">Reference proteome</keyword>
<proteinExistence type="predicted"/>
<sequence>MVGLCSWRNKGTRGDWFGTRDGFVDPDRKPPAEQRLLPQSRNLLAFLLKIILQLLSLPFLVQQLPAQPKLKLKGRKRRFHDDKEKEEKGGRGGGGDDDEEEDDDDDDDDDDDEDGLKL</sequence>
<reference evidence="2 3" key="1">
    <citation type="journal article" date="2022" name="Allergy">
        <title>Genome assembly and annotation of Periplaneta americana reveal a comprehensive cockroach allergen profile.</title>
        <authorList>
            <person name="Wang L."/>
            <person name="Xiong Q."/>
            <person name="Saelim N."/>
            <person name="Wang L."/>
            <person name="Nong W."/>
            <person name="Wan A.T."/>
            <person name="Shi M."/>
            <person name="Liu X."/>
            <person name="Cao Q."/>
            <person name="Hui J.H.L."/>
            <person name="Sookrung N."/>
            <person name="Leung T.F."/>
            <person name="Tungtrongchitr A."/>
            <person name="Tsui S.K.W."/>
        </authorList>
    </citation>
    <scope>NUCLEOTIDE SEQUENCE [LARGE SCALE GENOMIC DNA]</scope>
    <source>
        <strain evidence="2">PWHHKU_190912</strain>
    </source>
</reference>
<organism evidence="2 3">
    <name type="scientific">Periplaneta americana</name>
    <name type="common">American cockroach</name>
    <name type="synonym">Blatta americana</name>
    <dbReference type="NCBI Taxonomy" id="6978"/>
    <lineage>
        <taxon>Eukaryota</taxon>
        <taxon>Metazoa</taxon>
        <taxon>Ecdysozoa</taxon>
        <taxon>Arthropoda</taxon>
        <taxon>Hexapoda</taxon>
        <taxon>Insecta</taxon>
        <taxon>Pterygota</taxon>
        <taxon>Neoptera</taxon>
        <taxon>Polyneoptera</taxon>
        <taxon>Dictyoptera</taxon>
        <taxon>Blattodea</taxon>
        <taxon>Blattoidea</taxon>
        <taxon>Blattidae</taxon>
        <taxon>Blattinae</taxon>
        <taxon>Periplaneta</taxon>
    </lineage>
</organism>
<name>A0ABQ8THH4_PERAM</name>
<dbReference type="EMBL" id="JAJSOF020000009">
    <property type="protein sequence ID" value="KAJ4446081.1"/>
    <property type="molecule type" value="Genomic_DNA"/>
</dbReference>
<evidence type="ECO:0000313" key="2">
    <source>
        <dbReference type="EMBL" id="KAJ4446081.1"/>
    </source>
</evidence>
<feature type="compositionally biased region" description="Acidic residues" evidence="1">
    <location>
        <begin position="95"/>
        <end position="118"/>
    </location>
</feature>